<dbReference type="GO" id="GO:0016791">
    <property type="term" value="F:phosphatase activity"/>
    <property type="evidence" value="ECO:0007669"/>
    <property type="project" value="UniProtKB-ARBA"/>
</dbReference>
<accession>A0A0C1HTF2</accession>
<dbReference type="InterPro" id="IPR036412">
    <property type="entry name" value="HAD-like_sf"/>
</dbReference>
<evidence type="ECO:0000313" key="1">
    <source>
        <dbReference type="EMBL" id="KIC77358.1"/>
    </source>
</evidence>
<dbReference type="EMBL" id="JWIY01000004">
    <property type="protein sequence ID" value="KIC77358.1"/>
    <property type="molecule type" value="Genomic_DNA"/>
</dbReference>
<dbReference type="PROSITE" id="PS01228">
    <property type="entry name" value="COF_1"/>
    <property type="match status" value="1"/>
</dbReference>
<keyword evidence="1" id="KW-0378">Hydrolase</keyword>
<dbReference type="SFLD" id="SFLDG01140">
    <property type="entry name" value="C2.B:_Phosphomannomutase_and_P"/>
    <property type="match status" value="1"/>
</dbReference>
<evidence type="ECO:0000313" key="2">
    <source>
        <dbReference type="Proteomes" id="UP000031339"/>
    </source>
</evidence>
<dbReference type="PANTHER" id="PTHR10000:SF25">
    <property type="entry name" value="PHOSPHATASE YKRA-RELATED"/>
    <property type="match status" value="1"/>
</dbReference>
<dbReference type="eggNOG" id="COG0561">
    <property type="taxonomic scope" value="Bacteria"/>
</dbReference>
<dbReference type="NCBIfam" id="TIGR01484">
    <property type="entry name" value="HAD-SF-IIB"/>
    <property type="match status" value="1"/>
</dbReference>
<dbReference type="AlphaFoldDB" id="A0A0C1HTF2"/>
<dbReference type="PANTHER" id="PTHR10000">
    <property type="entry name" value="PHOSPHOSERINE PHOSPHATASE"/>
    <property type="match status" value="1"/>
</dbReference>
<dbReference type="Pfam" id="PF08282">
    <property type="entry name" value="Hydrolase_3"/>
    <property type="match status" value="1"/>
</dbReference>
<dbReference type="InterPro" id="IPR006379">
    <property type="entry name" value="HAD-SF_hydro_IIB"/>
</dbReference>
<proteinExistence type="predicted"/>
<dbReference type="RefSeq" id="WP_039677747.1">
    <property type="nucleotide sequence ID" value="NZ_JWIY01000004.1"/>
</dbReference>
<dbReference type="STRING" id="862969.SCI_1903"/>
<comment type="caution">
    <text evidence="1">The sequence shown here is derived from an EMBL/GenBank/DDBJ whole genome shotgun (WGS) entry which is preliminary data.</text>
</comment>
<protein>
    <submittedName>
        <fullName evidence="1">Hydrolase Cof</fullName>
    </submittedName>
</protein>
<dbReference type="GO" id="GO:0005829">
    <property type="term" value="C:cytosol"/>
    <property type="evidence" value="ECO:0007669"/>
    <property type="project" value="TreeGrafter"/>
</dbReference>
<dbReference type="Gene3D" id="3.30.1240.10">
    <property type="match status" value="1"/>
</dbReference>
<dbReference type="Gene3D" id="3.40.50.1000">
    <property type="entry name" value="HAD superfamily/HAD-like"/>
    <property type="match status" value="1"/>
</dbReference>
<name>A0A0C1HTF2_STRCV</name>
<organism evidence="1 2">
    <name type="scientific">Streptococcus constellatus</name>
    <dbReference type="NCBI Taxonomy" id="76860"/>
    <lineage>
        <taxon>Bacteria</taxon>
        <taxon>Bacillati</taxon>
        <taxon>Bacillota</taxon>
        <taxon>Bacilli</taxon>
        <taxon>Lactobacillales</taxon>
        <taxon>Streptococcaceae</taxon>
        <taxon>Streptococcus</taxon>
        <taxon>Streptococcus anginosus group</taxon>
    </lineage>
</organism>
<reference evidence="1 2" key="1">
    <citation type="submission" date="2014-12" db="EMBL/GenBank/DDBJ databases">
        <title>Partial genome sequence of Streptococcus constellatus KCOM 1650 (= ChDC B144).</title>
        <authorList>
            <person name="Kook J.-K."/>
            <person name="Park S.-N."/>
            <person name="Lim Y.K."/>
            <person name="Jo E."/>
        </authorList>
    </citation>
    <scope>NUCLEOTIDE SEQUENCE [LARGE SCALE GENOMIC DNA]</scope>
    <source>
        <strain evidence="1 2">KCOM 1650</strain>
    </source>
</reference>
<gene>
    <name evidence="1" type="ORF">RN79_08815</name>
</gene>
<dbReference type="InterPro" id="IPR023214">
    <property type="entry name" value="HAD_sf"/>
</dbReference>
<dbReference type="SUPFAM" id="SSF56784">
    <property type="entry name" value="HAD-like"/>
    <property type="match status" value="1"/>
</dbReference>
<dbReference type="Proteomes" id="UP000031339">
    <property type="component" value="Unassembled WGS sequence"/>
</dbReference>
<dbReference type="SFLD" id="SFLDS00003">
    <property type="entry name" value="Haloacid_Dehalogenase"/>
    <property type="match status" value="1"/>
</dbReference>
<dbReference type="OrthoDB" id="9810101at2"/>
<sequence length="257" mass="28596">MTYNGFVFFDIDGTLVNSQGQVPIENKRAIAQLRANGFLPIVCTGRGRGEMGTVLEDAGIHSAILLNGMEILHEKQFLFEGRIAQNSILKLLQLAKENKHGLGFYSQGEMRVTALSSTVQQNFRYFHQDPPQVGPTIYQNQPCQMLLIFSEDPEKDTQYQTEVPELHFFRNSPYSIDITPHGCNKGSGIQHLLTLLADEAPTYAFGDGLNDLSMFERVDYSIAMGNSQAIIKEAATFITRSNDENGIPHALAHFGLI</sequence>
<dbReference type="InterPro" id="IPR000150">
    <property type="entry name" value="Cof"/>
</dbReference>
<dbReference type="GO" id="GO:0000287">
    <property type="term" value="F:magnesium ion binding"/>
    <property type="evidence" value="ECO:0007669"/>
    <property type="project" value="TreeGrafter"/>
</dbReference>
<dbReference type="NCBIfam" id="TIGR00099">
    <property type="entry name" value="Cof-subfamily"/>
    <property type="match status" value="1"/>
</dbReference>
<dbReference type="PROSITE" id="PS01229">
    <property type="entry name" value="COF_2"/>
    <property type="match status" value="1"/>
</dbReference>